<evidence type="ECO:0000313" key="8">
    <source>
        <dbReference type="Proteomes" id="UP000269097"/>
    </source>
</evidence>
<dbReference type="CDD" id="cd13124">
    <property type="entry name" value="MATE_SpoVB_like"/>
    <property type="match status" value="1"/>
</dbReference>
<reference evidence="7 8" key="1">
    <citation type="submission" date="2018-10" db="EMBL/GenBank/DDBJ databases">
        <title>Genome Sequence of Cohnella sp.</title>
        <authorList>
            <person name="Srinivasan S."/>
            <person name="Kim M.K."/>
        </authorList>
    </citation>
    <scope>NUCLEOTIDE SEQUENCE [LARGE SCALE GENOMIC DNA]</scope>
    <source>
        <strain evidence="7 8">18JY8-7</strain>
    </source>
</reference>
<dbReference type="Pfam" id="PF01943">
    <property type="entry name" value="Polysacc_synt"/>
    <property type="match status" value="1"/>
</dbReference>
<feature type="transmembrane region" description="Helical" evidence="6">
    <location>
        <begin position="55"/>
        <end position="78"/>
    </location>
</feature>
<name>A0A3G3K2C2_9BACL</name>
<dbReference type="PANTHER" id="PTHR30250:SF29">
    <property type="entry name" value="POLYSACCHARIDE BIOSYNTHESIS PROTEIN C-TERMINAL DOMAIN-CONTAINING PROTEIN"/>
    <property type="match status" value="1"/>
</dbReference>
<accession>A0A3G3K2C2</accession>
<gene>
    <name evidence="7" type="ORF">EAV92_19795</name>
</gene>
<evidence type="ECO:0000313" key="7">
    <source>
        <dbReference type="EMBL" id="AYQ74613.1"/>
    </source>
</evidence>
<dbReference type="InterPro" id="IPR050833">
    <property type="entry name" value="Poly_Biosynth_Transport"/>
</dbReference>
<feature type="transmembrane region" description="Helical" evidence="6">
    <location>
        <begin position="443"/>
        <end position="460"/>
    </location>
</feature>
<dbReference type="InterPro" id="IPR002797">
    <property type="entry name" value="Polysacc_synth"/>
</dbReference>
<evidence type="ECO:0000256" key="1">
    <source>
        <dbReference type="ARBA" id="ARBA00004651"/>
    </source>
</evidence>
<evidence type="ECO:0000256" key="3">
    <source>
        <dbReference type="ARBA" id="ARBA00022692"/>
    </source>
</evidence>
<keyword evidence="2" id="KW-1003">Cell membrane</keyword>
<feature type="transmembrane region" description="Helical" evidence="6">
    <location>
        <begin position="131"/>
        <end position="151"/>
    </location>
</feature>
<keyword evidence="3 6" id="KW-0812">Transmembrane</keyword>
<dbReference type="InterPro" id="IPR024923">
    <property type="entry name" value="PG_synth_SpoVB"/>
</dbReference>
<feature type="transmembrane region" description="Helical" evidence="6">
    <location>
        <begin position="512"/>
        <end position="535"/>
    </location>
</feature>
<evidence type="ECO:0000256" key="4">
    <source>
        <dbReference type="ARBA" id="ARBA00022989"/>
    </source>
</evidence>
<dbReference type="KEGG" id="coh:EAV92_19795"/>
<dbReference type="AlphaFoldDB" id="A0A3G3K2C2"/>
<feature type="transmembrane region" description="Helical" evidence="6">
    <location>
        <begin position="260"/>
        <end position="280"/>
    </location>
</feature>
<evidence type="ECO:0000256" key="2">
    <source>
        <dbReference type="ARBA" id="ARBA00022475"/>
    </source>
</evidence>
<feature type="transmembrane region" description="Helical" evidence="6">
    <location>
        <begin position="480"/>
        <end position="500"/>
    </location>
</feature>
<sequence>MSTERNPGPSAGKTVLKGAALLGGAALISKVIGTLQKIPLQNFAGDEVFGLYSAVYALAIMWMTLAAAGVPTAVSVMVAEREAEGDEAGAQRVVRWSFGLLCASGLLAFGILQAAAPLFADWMGAPGAVAAVRTSSIALLFSPAAAVLRGYRQGQMRMARPALSQVIEQTARVAFMLAMLWWAIDAGWNASAATAAVHGGLAAGAVGGLVAMLWPERRRTGAGVWIQGAETPKKRSSRPDGGNVRIVIWPETRKTLVRRIITVALPVAAASVVAPLFGLIDAFSIPRLLQNAGSEAAASLAQFGVYNRGIALLQLVLMAAGGAASALVPALTASRTRGDDASETAEKAAFALRLGWWLGGASAIGLALLAAPIDITLFADDAGSRAIVLMAPAAVFGTLQAVSGGLLQGRGDLKSPAVNLAVAAVFKLALNALLVPAYGIEGAAAGMVAAYGAAAVLNALSLRQKLAVPAARLATAWKPAAALAAMAAAVALAALALGALTQGLPARAGALLTALPGVAVGALAFAAALIAAGAVGPRQWRELPGCGPGSRMDARLTRLQAAVRRKTAPSPSSPEG</sequence>
<organism evidence="7 8">
    <name type="scientific">Cohnella candidum</name>
    <dbReference type="NCBI Taxonomy" id="2674991"/>
    <lineage>
        <taxon>Bacteria</taxon>
        <taxon>Bacillati</taxon>
        <taxon>Bacillota</taxon>
        <taxon>Bacilli</taxon>
        <taxon>Bacillales</taxon>
        <taxon>Paenibacillaceae</taxon>
        <taxon>Cohnella</taxon>
    </lineage>
</organism>
<feature type="transmembrane region" description="Helical" evidence="6">
    <location>
        <begin position="163"/>
        <end position="184"/>
    </location>
</feature>
<dbReference type="EMBL" id="CP033433">
    <property type="protein sequence ID" value="AYQ74613.1"/>
    <property type="molecule type" value="Genomic_DNA"/>
</dbReference>
<dbReference type="RefSeq" id="WP_123042693.1">
    <property type="nucleotide sequence ID" value="NZ_CP033433.1"/>
</dbReference>
<feature type="transmembrane region" description="Helical" evidence="6">
    <location>
        <begin position="385"/>
        <end position="406"/>
    </location>
</feature>
<dbReference type="Proteomes" id="UP000269097">
    <property type="component" value="Chromosome"/>
</dbReference>
<keyword evidence="4 6" id="KW-1133">Transmembrane helix</keyword>
<dbReference type="PIRSF" id="PIRSF038958">
    <property type="entry name" value="PG_synth_SpoVB"/>
    <property type="match status" value="1"/>
</dbReference>
<keyword evidence="5 6" id="KW-0472">Membrane</keyword>
<proteinExistence type="predicted"/>
<feature type="transmembrane region" description="Helical" evidence="6">
    <location>
        <begin position="98"/>
        <end position="119"/>
    </location>
</feature>
<feature type="transmembrane region" description="Helical" evidence="6">
    <location>
        <begin position="418"/>
        <end position="437"/>
    </location>
</feature>
<evidence type="ECO:0000256" key="5">
    <source>
        <dbReference type="ARBA" id="ARBA00023136"/>
    </source>
</evidence>
<comment type="subcellular location">
    <subcellularLocation>
        <location evidence="1">Cell membrane</location>
        <topology evidence="1">Multi-pass membrane protein</topology>
    </subcellularLocation>
</comment>
<feature type="transmembrane region" description="Helical" evidence="6">
    <location>
        <begin position="310"/>
        <end position="333"/>
    </location>
</feature>
<evidence type="ECO:0000256" key="6">
    <source>
        <dbReference type="SAM" id="Phobius"/>
    </source>
</evidence>
<feature type="transmembrane region" description="Helical" evidence="6">
    <location>
        <begin position="15"/>
        <end position="35"/>
    </location>
</feature>
<feature type="transmembrane region" description="Helical" evidence="6">
    <location>
        <begin position="354"/>
        <end position="373"/>
    </location>
</feature>
<feature type="transmembrane region" description="Helical" evidence="6">
    <location>
        <begin position="190"/>
        <end position="214"/>
    </location>
</feature>
<dbReference type="PANTHER" id="PTHR30250">
    <property type="entry name" value="PST FAMILY PREDICTED COLANIC ACID TRANSPORTER"/>
    <property type="match status" value="1"/>
</dbReference>
<protein>
    <submittedName>
        <fullName evidence="7">Polysaccharide biosynthesis protein</fullName>
    </submittedName>
</protein>
<dbReference type="GO" id="GO:0005886">
    <property type="term" value="C:plasma membrane"/>
    <property type="evidence" value="ECO:0007669"/>
    <property type="project" value="UniProtKB-SubCell"/>
</dbReference>
<keyword evidence="8" id="KW-1185">Reference proteome</keyword>